<dbReference type="OrthoDB" id="1936594at2759"/>
<gene>
    <name evidence="5" type="ORF">B7P43_G07622</name>
</gene>
<evidence type="ECO:0000313" key="5">
    <source>
        <dbReference type="EMBL" id="PNF41653.1"/>
    </source>
</evidence>
<keyword evidence="4" id="KW-0732">Signal</keyword>
<dbReference type="InterPro" id="IPR011990">
    <property type="entry name" value="TPR-like_helical_dom_sf"/>
</dbReference>
<keyword evidence="2" id="KW-0802">TPR repeat</keyword>
<organism evidence="5 6">
    <name type="scientific">Cryptotermes secundus</name>
    <dbReference type="NCBI Taxonomy" id="105785"/>
    <lineage>
        <taxon>Eukaryota</taxon>
        <taxon>Metazoa</taxon>
        <taxon>Ecdysozoa</taxon>
        <taxon>Arthropoda</taxon>
        <taxon>Hexapoda</taxon>
        <taxon>Insecta</taxon>
        <taxon>Pterygota</taxon>
        <taxon>Neoptera</taxon>
        <taxon>Polyneoptera</taxon>
        <taxon>Dictyoptera</taxon>
        <taxon>Blattodea</taxon>
        <taxon>Blattoidea</taxon>
        <taxon>Termitoidae</taxon>
        <taxon>Kalotermitidae</taxon>
        <taxon>Cryptotermitinae</taxon>
        <taxon>Cryptotermes</taxon>
    </lineage>
</organism>
<dbReference type="PANTHER" id="PTHR16193:SF0">
    <property type="entry name" value="TETRATRICOPEPTIDE REPEAT PROTEIN 27"/>
    <property type="match status" value="1"/>
</dbReference>
<keyword evidence="6" id="KW-1185">Reference proteome</keyword>
<feature type="chain" id="PRO_5014448586" evidence="4">
    <location>
        <begin position="17"/>
        <end position="468"/>
    </location>
</feature>
<dbReference type="EMBL" id="NEVH01002690">
    <property type="protein sequence ID" value="PNF41653.1"/>
    <property type="molecule type" value="Genomic_DNA"/>
</dbReference>
<dbReference type="InParanoid" id="A0A2J7RLE3"/>
<evidence type="ECO:0000256" key="4">
    <source>
        <dbReference type="SAM" id="SignalP"/>
    </source>
</evidence>
<evidence type="ECO:0000256" key="2">
    <source>
        <dbReference type="ARBA" id="ARBA00022803"/>
    </source>
</evidence>
<dbReference type="SUPFAM" id="SSF48452">
    <property type="entry name" value="TPR-like"/>
    <property type="match status" value="1"/>
</dbReference>
<evidence type="ECO:0000256" key="1">
    <source>
        <dbReference type="ARBA" id="ARBA00022737"/>
    </source>
</evidence>
<dbReference type="InterPro" id="IPR019734">
    <property type="entry name" value="TPR_rpt"/>
</dbReference>
<dbReference type="FunCoup" id="A0A2J7RLE3">
    <property type="interactions" value="2146"/>
</dbReference>
<dbReference type="Proteomes" id="UP000235965">
    <property type="component" value="Unassembled WGS sequence"/>
</dbReference>
<protein>
    <submittedName>
        <fullName evidence="5">Uncharacterized protein</fullName>
    </submittedName>
</protein>
<dbReference type="STRING" id="105785.A0A2J7RLE3"/>
<dbReference type="SMART" id="SM00028">
    <property type="entry name" value="TPR"/>
    <property type="match status" value="3"/>
</dbReference>
<feature type="signal peptide" evidence="4">
    <location>
        <begin position="1"/>
        <end position="16"/>
    </location>
</feature>
<comment type="caution">
    <text evidence="5">The sequence shown here is derived from an EMBL/GenBank/DDBJ whole genome shotgun (WGS) entry which is preliminary data.</text>
</comment>
<proteinExistence type="inferred from homology"/>
<name>A0A2J7RLE3_9NEOP</name>
<dbReference type="InterPro" id="IPR044244">
    <property type="entry name" value="TTC27/Emw1"/>
</dbReference>
<evidence type="ECO:0000313" key="6">
    <source>
        <dbReference type="Proteomes" id="UP000235965"/>
    </source>
</evidence>
<sequence>MCLLSLPLAWSLQMSALLQRCHLEGHNSRTVERAVMQTEELVHCLAKEKPDAVSRHHYFYCSHLPPRWKVETELANLLLSIGVVKSALDIFLRLQLWEEVIMCYNLLQLRHKAAEIIQQQLDKEETVKLWCLLGDATDNPLHYEKAWDLSGHKSARAQRHWALYYYNRKQYAESIPHIQESLAINSLQVTLWFHLGYAALHEEDWSLCATAYQRYCSLDPESFEAWNNLSKAYVKMNQKHRAWLTLQESLKWNYENWRVWDNYMVVSTDVGRFHEVIHAYNRILDLKEKHVDIEVLQILVNAACSMDAQGNIKKGAEQLLTRLTQQVRNNTALWQLFVKLMLSSTESETFEALERVLSYLYRAFWSAIQDSHFEKDTQDCLGTMQITSQLIDATLLCCRKCPRAEKTKQMLASAKLCLQTLVARIKKFYPDVLSSGESQGIKLTDPLKSLESRLQEVVAELQRQKGSL</sequence>
<dbReference type="AlphaFoldDB" id="A0A2J7RLE3"/>
<dbReference type="Gene3D" id="1.25.40.10">
    <property type="entry name" value="Tetratricopeptide repeat domain"/>
    <property type="match status" value="1"/>
</dbReference>
<accession>A0A2J7RLE3</accession>
<comment type="similarity">
    <text evidence="3">Belongs to the TTC27 family.</text>
</comment>
<dbReference type="PANTHER" id="PTHR16193">
    <property type="entry name" value="TETRATRICOPEPTIDE REPEAT PROTEIN 27"/>
    <property type="match status" value="1"/>
</dbReference>
<reference evidence="5 6" key="1">
    <citation type="submission" date="2017-12" db="EMBL/GenBank/DDBJ databases">
        <title>Hemimetabolous genomes reveal molecular basis of termite eusociality.</title>
        <authorList>
            <person name="Harrison M.C."/>
            <person name="Jongepier E."/>
            <person name="Robertson H.M."/>
            <person name="Arning N."/>
            <person name="Bitard-Feildel T."/>
            <person name="Chao H."/>
            <person name="Childers C.P."/>
            <person name="Dinh H."/>
            <person name="Doddapaneni H."/>
            <person name="Dugan S."/>
            <person name="Gowin J."/>
            <person name="Greiner C."/>
            <person name="Han Y."/>
            <person name="Hu H."/>
            <person name="Hughes D.S.T."/>
            <person name="Huylmans A.-K."/>
            <person name="Kemena C."/>
            <person name="Kremer L.P.M."/>
            <person name="Lee S.L."/>
            <person name="Lopez-Ezquerra A."/>
            <person name="Mallet L."/>
            <person name="Monroy-Kuhn J.M."/>
            <person name="Moser A."/>
            <person name="Murali S.C."/>
            <person name="Muzny D.M."/>
            <person name="Otani S."/>
            <person name="Piulachs M.-D."/>
            <person name="Poelchau M."/>
            <person name="Qu J."/>
            <person name="Schaub F."/>
            <person name="Wada-Katsumata A."/>
            <person name="Worley K.C."/>
            <person name="Xie Q."/>
            <person name="Ylla G."/>
            <person name="Poulsen M."/>
            <person name="Gibbs R.A."/>
            <person name="Schal C."/>
            <person name="Richards S."/>
            <person name="Belles X."/>
            <person name="Korb J."/>
            <person name="Bornberg-Bauer E."/>
        </authorList>
    </citation>
    <scope>NUCLEOTIDE SEQUENCE [LARGE SCALE GENOMIC DNA]</scope>
    <source>
        <tissue evidence="5">Whole body</tissue>
    </source>
</reference>
<keyword evidence="1" id="KW-0677">Repeat</keyword>
<evidence type="ECO:0000256" key="3">
    <source>
        <dbReference type="ARBA" id="ARBA00024020"/>
    </source>
</evidence>